<proteinExistence type="predicted"/>
<evidence type="ECO:0000313" key="1">
    <source>
        <dbReference type="EMBL" id="CAF9903496.1"/>
    </source>
</evidence>
<protein>
    <submittedName>
        <fullName evidence="1">Uncharacterized protein</fullName>
    </submittedName>
</protein>
<name>A0A8H3EAX0_9LECA</name>
<organism evidence="1 2">
    <name type="scientific">Gomphillus americanus</name>
    <dbReference type="NCBI Taxonomy" id="1940652"/>
    <lineage>
        <taxon>Eukaryota</taxon>
        <taxon>Fungi</taxon>
        <taxon>Dikarya</taxon>
        <taxon>Ascomycota</taxon>
        <taxon>Pezizomycotina</taxon>
        <taxon>Lecanoromycetes</taxon>
        <taxon>OSLEUM clade</taxon>
        <taxon>Ostropomycetidae</taxon>
        <taxon>Ostropales</taxon>
        <taxon>Graphidaceae</taxon>
        <taxon>Gomphilloideae</taxon>
        <taxon>Gomphillus</taxon>
    </lineage>
</organism>
<evidence type="ECO:0000313" key="2">
    <source>
        <dbReference type="Proteomes" id="UP000664169"/>
    </source>
</evidence>
<dbReference type="AlphaFoldDB" id="A0A8H3EAX0"/>
<dbReference type="EMBL" id="CAJPDQ010000001">
    <property type="protein sequence ID" value="CAF9903496.1"/>
    <property type="molecule type" value="Genomic_DNA"/>
</dbReference>
<gene>
    <name evidence="1" type="ORF">GOMPHAMPRED_000312</name>
</gene>
<reference evidence="1" key="1">
    <citation type="submission" date="2021-03" db="EMBL/GenBank/DDBJ databases">
        <authorList>
            <person name="Tagirdzhanova G."/>
        </authorList>
    </citation>
    <scope>NUCLEOTIDE SEQUENCE</scope>
</reference>
<keyword evidence="2" id="KW-1185">Reference proteome</keyword>
<comment type="caution">
    <text evidence="1">The sequence shown here is derived from an EMBL/GenBank/DDBJ whole genome shotgun (WGS) entry which is preliminary data.</text>
</comment>
<dbReference type="Proteomes" id="UP000664169">
    <property type="component" value="Unassembled WGS sequence"/>
</dbReference>
<sequence>MPELFKPHFDAMHHLEIQFYIQKYAACFWLGKEVCEAPEVTTAGIVLNADMKYVAVSKVHKDEAANPNIKSWKVGGKIIVKQPNEEPIDLARRIGHARLQAAEATGDKGNV</sequence>
<accession>A0A8H3EAX0</accession>